<evidence type="ECO:0008006" key="5">
    <source>
        <dbReference type="Google" id="ProtNLM"/>
    </source>
</evidence>
<name>A0AAE0GIN8_9CHLO</name>
<dbReference type="AlphaFoldDB" id="A0AAE0GIN8"/>
<dbReference type="InterPro" id="IPR019734">
    <property type="entry name" value="TPR_rpt"/>
</dbReference>
<dbReference type="InterPro" id="IPR050498">
    <property type="entry name" value="Ycf3"/>
</dbReference>
<dbReference type="PANTHER" id="PTHR44858">
    <property type="entry name" value="TETRATRICOPEPTIDE REPEAT PROTEIN 6"/>
    <property type="match status" value="1"/>
</dbReference>
<dbReference type="SUPFAM" id="SSF48452">
    <property type="entry name" value="TPR-like"/>
    <property type="match status" value="2"/>
</dbReference>
<dbReference type="Proteomes" id="UP001190700">
    <property type="component" value="Unassembled WGS sequence"/>
</dbReference>
<dbReference type="EMBL" id="LGRX02005276">
    <property type="protein sequence ID" value="KAK3278797.1"/>
    <property type="molecule type" value="Genomic_DNA"/>
</dbReference>
<evidence type="ECO:0000313" key="4">
    <source>
        <dbReference type="Proteomes" id="UP001190700"/>
    </source>
</evidence>
<dbReference type="PANTHER" id="PTHR44858:SF20">
    <property type="entry name" value="SHSP DOMAIN-CONTAINING PROTEIN"/>
    <property type="match status" value="1"/>
</dbReference>
<proteinExistence type="predicted"/>
<keyword evidence="1" id="KW-0677">Repeat</keyword>
<dbReference type="InterPro" id="IPR011990">
    <property type="entry name" value="TPR-like_helical_dom_sf"/>
</dbReference>
<dbReference type="Gene3D" id="1.25.40.10">
    <property type="entry name" value="Tetratricopeptide repeat domain"/>
    <property type="match status" value="2"/>
</dbReference>
<accession>A0AAE0GIN8</accession>
<dbReference type="SMART" id="SM00028">
    <property type="entry name" value="TPR"/>
    <property type="match status" value="5"/>
</dbReference>
<evidence type="ECO:0000256" key="2">
    <source>
        <dbReference type="ARBA" id="ARBA00022803"/>
    </source>
</evidence>
<keyword evidence="4" id="KW-1185">Reference proteome</keyword>
<comment type="caution">
    <text evidence="3">The sequence shown here is derived from an EMBL/GenBank/DDBJ whole genome shotgun (WGS) entry which is preliminary data.</text>
</comment>
<evidence type="ECO:0000256" key="1">
    <source>
        <dbReference type="ARBA" id="ARBA00022737"/>
    </source>
</evidence>
<protein>
    <recommendedName>
        <fullName evidence="5">Tetratricopeptide repeat protein</fullName>
    </recommendedName>
</protein>
<gene>
    <name evidence="3" type="ORF">CYMTET_13285</name>
</gene>
<evidence type="ECO:0000313" key="3">
    <source>
        <dbReference type="EMBL" id="KAK3278797.1"/>
    </source>
</evidence>
<keyword evidence="2" id="KW-0802">TPR repeat</keyword>
<organism evidence="3 4">
    <name type="scientific">Cymbomonas tetramitiformis</name>
    <dbReference type="NCBI Taxonomy" id="36881"/>
    <lineage>
        <taxon>Eukaryota</taxon>
        <taxon>Viridiplantae</taxon>
        <taxon>Chlorophyta</taxon>
        <taxon>Pyramimonadophyceae</taxon>
        <taxon>Pyramimonadales</taxon>
        <taxon>Pyramimonadaceae</taxon>
        <taxon>Cymbomonas</taxon>
    </lineage>
</organism>
<dbReference type="Pfam" id="PF13432">
    <property type="entry name" value="TPR_16"/>
    <property type="match status" value="2"/>
</dbReference>
<reference evidence="3 4" key="1">
    <citation type="journal article" date="2015" name="Genome Biol. Evol.">
        <title>Comparative Genomics of a Bacterivorous Green Alga Reveals Evolutionary Causalities and Consequences of Phago-Mixotrophic Mode of Nutrition.</title>
        <authorList>
            <person name="Burns J.A."/>
            <person name="Paasch A."/>
            <person name="Narechania A."/>
            <person name="Kim E."/>
        </authorList>
    </citation>
    <scope>NUCLEOTIDE SEQUENCE [LARGE SCALE GENOMIC DNA]</scope>
    <source>
        <strain evidence="3 4">PLY_AMNH</strain>
    </source>
</reference>
<sequence>MRVGRRSALFLANTFIVGGSDTLPEALAATYAPTEEEGVGTVPPLGITLESTAELQAKALLAFEKRDFKEATRVLSELVAREPKNEKWLEGRAQALLDGKAFTMALRDYDSALEIVRKRNDLNTQAEARLVAGRGLVHEGLYDWRNALTDYDTALRLTKEAGFVEDPYTLNSRGNVYSSLGMYEEARRDFLQSSEYFQTAKGFKTNKKLDGSIYASSNAALMLAQLGDIPGAIKEVERVRRRAPNSADMRAALAAMYWSQGRGADAEDIWEYACNNVLEGCANYRNSDWLSRIRRWPPVMVNLMDKFLRAELLQSTSYALLESDIYF</sequence>